<dbReference type="RefSeq" id="WP_380619581.1">
    <property type="nucleotide sequence ID" value="NZ_JBHSDK010000012.1"/>
</dbReference>
<organism evidence="1 2">
    <name type="scientific">Salininema proteolyticum</name>
    <dbReference type="NCBI Taxonomy" id="1607685"/>
    <lineage>
        <taxon>Bacteria</taxon>
        <taxon>Bacillati</taxon>
        <taxon>Actinomycetota</taxon>
        <taxon>Actinomycetes</taxon>
        <taxon>Glycomycetales</taxon>
        <taxon>Glycomycetaceae</taxon>
        <taxon>Salininema</taxon>
    </lineage>
</organism>
<comment type="caution">
    <text evidence="1">The sequence shown here is derived from an EMBL/GenBank/DDBJ whole genome shotgun (WGS) entry which is preliminary data.</text>
</comment>
<gene>
    <name evidence="1" type="ORF">ACFPET_08105</name>
</gene>
<accession>A0ABV8TWL1</accession>
<keyword evidence="2" id="KW-1185">Reference proteome</keyword>
<sequence length="252" mass="27020">MDSALSCWRFRVATSSWSGPTRSSARSVASRRKRSASFLASARVVRTVSWARISASLACCSASSRRSRPRFSADRAFSSAIARRSSASDTMRCAMATACWCLSASSLCARSLRSASCRVSSCVRALRTSVASVSSRCAAARCSSASRDACARTSVTSRSAVAFRTATSRSAALRIFSASERAWPWLVWHSLLASSIARSWLRRALSRSSVVSTTARSRISLTSRSLDARVSCVSFSACFFRPAASSLAAARI</sequence>
<proteinExistence type="predicted"/>
<reference evidence="2" key="1">
    <citation type="journal article" date="2019" name="Int. J. Syst. Evol. Microbiol.">
        <title>The Global Catalogue of Microorganisms (GCM) 10K type strain sequencing project: providing services to taxonomists for standard genome sequencing and annotation.</title>
        <authorList>
            <consortium name="The Broad Institute Genomics Platform"/>
            <consortium name="The Broad Institute Genome Sequencing Center for Infectious Disease"/>
            <person name="Wu L."/>
            <person name="Ma J."/>
        </authorList>
    </citation>
    <scope>NUCLEOTIDE SEQUENCE [LARGE SCALE GENOMIC DNA]</scope>
    <source>
        <strain evidence="2">IBRC-M 10908</strain>
    </source>
</reference>
<protein>
    <submittedName>
        <fullName evidence="1">Uncharacterized protein</fullName>
    </submittedName>
</protein>
<dbReference type="EMBL" id="JBHSDK010000012">
    <property type="protein sequence ID" value="MFC4335160.1"/>
    <property type="molecule type" value="Genomic_DNA"/>
</dbReference>
<name>A0ABV8TWL1_9ACTN</name>
<evidence type="ECO:0000313" key="1">
    <source>
        <dbReference type="EMBL" id="MFC4335160.1"/>
    </source>
</evidence>
<dbReference type="Proteomes" id="UP001595823">
    <property type="component" value="Unassembled WGS sequence"/>
</dbReference>
<evidence type="ECO:0000313" key="2">
    <source>
        <dbReference type="Proteomes" id="UP001595823"/>
    </source>
</evidence>